<feature type="region of interest" description="Disordered" evidence="1">
    <location>
        <begin position="277"/>
        <end position="318"/>
    </location>
</feature>
<dbReference type="Proteomes" id="UP000683000">
    <property type="component" value="Unassembled WGS sequence"/>
</dbReference>
<gene>
    <name evidence="2" type="ORF">JVT61DRAFT_5633</name>
</gene>
<dbReference type="AlphaFoldDB" id="A0A8I2YXN8"/>
<feature type="compositionally biased region" description="Polar residues" evidence="1">
    <location>
        <begin position="137"/>
        <end position="146"/>
    </location>
</feature>
<feature type="compositionally biased region" description="Polar residues" evidence="1">
    <location>
        <begin position="277"/>
        <end position="290"/>
    </location>
</feature>
<evidence type="ECO:0000313" key="3">
    <source>
        <dbReference type="Proteomes" id="UP000683000"/>
    </source>
</evidence>
<evidence type="ECO:0000256" key="1">
    <source>
        <dbReference type="SAM" id="MobiDB-lite"/>
    </source>
</evidence>
<feature type="compositionally biased region" description="Low complexity" evidence="1">
    <location>
        <begin position="296"/>
        <end position="316"/>
    </location>
</feature>
<feature type="region of interest" description="Disordered" evidence="1">
    <location>
        <begin position="100"/>
        <end position="154"/>
    </location>
</feature>
<keyword evidence="3" id="KW-1185">Reference proteome</keyword>
<proteinExistence type="predicted"/>
<accession>A0A8I2YXN8</accession>
<reference evidence="2" key="1">
    <citation type="submission" date="2021-03" db="EMBL/GenBank/DDBJ databases">
        <title>Evolutionary innovations through gain and loss of genes in the ectomycorrhizal Boletales.</title>
        <authorList>
            <person name="Wu G."/>
            <person name="Miyauchi S."/>
            <person name="Morin E."/>
            <person name="Yang Z.-L."/>
            <person name="Xu J."/>
            <person name="Martin F.M."/>
        </authorList>
    </citation>
    <scope>NUCLEOTIDE SEQUENCE</scope>
    <source>
        <strain evidence="2">BR01</strain>
    </source>
</reference>
<protein>
    <submittedName>
        <fullName evidence="2">Uncharacterized protein</fullName>
    </submittedName>
</protein>
<evidence type="ECO:0000313" key="2">
    <source>
        <dbReference type="EMBL" id="KAG6381229.1"/>
    </source>
</evidence>
<dbReference type="OrthoDB" id="3258400at2759"/>
<name>A0A8I2YXN8_9AGAM</name>
<organism evidence="2 3">
    <name type="scientific">Boletus reticuloceps</name>
    <dbReference type="NCBI Taxonomy" id="495285"/>
    <lineage>
        <taxon>Eukaryota</taxon>
        <taxon>Fungi</taxon>
        <taxon>Dikarya</taxon>
        <taxon>Basidiomycota</taxon>
        <taxon>Agaricomycotina</taxon>
        <taxon>Agaricomycetes</taxon>
        <taxon>Agaricomycetidae</taxon>
        <taxon>Boletales</taxon>
        <taxon>Boletineae</taxon>
        <taxon>Boletaceae</taxon>
        <taxon>Boletoideae</taxon>
        <taxon>Boletus</taxon>
    </lineage>
</organism>
<dbReference type="EMBL" id="JAGFBS010000002">
    <property type="protein sequence ID" value="KAG6381229.1"/>
    <property type="molecule type" value="Genomic_DNA"/>
</dbReference>
<sequence length="331" mass="36835">MLPAYNFYPNNSDLVDPSQLSYPYLENTTYLPLHFRDPVRLPTPVPDADLSFTPISQQLIYPTARRVVGPPDSTMLDYYNATSQHLFPTPSELLSNISHRRQSCPRDISESRTYVQPSPPPPQTSRQQSPDADTSAAPLNTSVTKTESQRKARQRAIAEEIGFTPTDPDTISSHEKKRHYLECLEQYVLYLHEQLRLVQTAPLALERVSTYRGLSSRSIRTLLVHMQNTNKTLHEGTLVEEQVFLDLSAQVMTAHNAGLPLRRHSVDIAGMSRHTGYNPSLTPFDQTSSFPLDDMTASGSPSSADGSSASPDTSTDLVTQRFLFPSAGDGM</sequence>
<comment type="caution">
    <text evidence="2">The sequence shown here is derived from an EMBL/GenBank/DDBJ whole genome shotgun (WGS) entry which is preliminary data.</text>
</comment>